<dbReference type="InterPro" id="IPR002921">
    <property type="entry name" value="Fungal_lipase-type"/>
</dbReference>
<dbReference type="AlphaFoldDB" id="A0A179F0N0"/>
<dbReference type="STRING" id="1380566.A0A179F0N0"/>
<evidence type="ECO:0000256" key="1">
    <source>
        <dbReference type="ARBA" id="ARBA00022729"/>
    </source>
</evidence>
<feature type="chain" id="PRO_5008101149" evidence="3">
    <location>
        <begin position="26"/>
        <end position="370"/>
    </location>
</feature>
<dbReference type="EMBL" id="LSBJ02000010">
    <property type="protein sequence ID" value="OAQ58643.1"/>
    <property type="molecule type" value="Genomic_DNA"/>
</dbReference>
<dbReference type="RefSeq" id="XP_018136770.1">
    <property type="nucleotide sequence ID" value="XM_018288742.1"/>
</dbReference>
<accession>A0A179F0N0</accession>
<gene>
    <name evidence="5" type="ORF">VFPPC_10357</name>
</gene>
<evidence type="ECO:0000256" key="2">
    <source>
        <dbReference type="ARBA" id="ARBA00022801"/>
    </source>
</evidence>
<dbReference type="GO" id="GO:0006629">
    <property type="term" value="P:lipid metabolic process"/>
    <property type="evidence" value="ECO:0007669"/>
    <property type="project" value="InterPro"/>
</dbReference>
<reference evidence="5 6" key="1">
    <citation type="journal article" date="2016" name="PLoS Pathog.">
        <title>Biosynthesis of antibiotic leucinostatins in bio-control fungus Purpureocillium lilacinum and their inhibition on phytophthora revealed by genome mining.</title>
        <authorList>
            <person name="Wang G."/>
            <person name="Liu Z."/>
            <person name="Lin R."/>
            <person name="Li E."/>
            <person name="Mao Z."/>
            <person name="Ling J."/>
            <person name="Yang Y."/>
            <person name="Yin W.B."/>
            <person name="Xie B."/>
        </authorList>
    </citation>
    <scope>NUCLEOTIDE SEQUENCE [LARGE SCALE GENOMIC DNA]</scope>
    <source>
        <strain evidence="5">170</strain>
    </source>
</reference>
<comment type="caution">
    <text evidence="5">The sequence shown here is derived from an EMBL/GenBank/DDBJ whole genome shotgun (WGS) entry which is preliminary data.</text>
</comment>
<dbReference type="KEGG" id="pchm:VFPPC_10357"/>
<evidence type="ECO:0000313" key="6">
    <source>
        <dbReference type="Proteomes" id="UP000078397"/>
    </source>
</evidence>
<dbReference type="Proteomes" id="UP000078397">
    <property type="component" value="Unassembled WGS sequence"/>
</dbReference>
<proteinExistence type="predicted"/>
<dbReference type="Gene3D" id="3.40.50.1820">
    <property type="entry name" value="alpha/beta hydrolase"/>
    <property type="match status" value="1"/>
</dbReference>
<dbReference type="Pfam" id="PF01764">
    <property type="entry name" value="Lipase_3"/>
    <property type="match status" value="1"/>
</dbReference>
<keyword evidence="6" id="KW-1185">Reference proteome</keyword>
<feature type="domain" description="Fungal lipase-type" evidence="4">
    <location>
        <begin position="107"/>
        <end position="270"/>
    </location>
</feature>
<name>A0A179F0N0_METCM</name>
<dbReference type="GO" id="GO:0016787">
    <property type="term" value="F:hydrolase activity"/>
    <property type="evidence" value="ECO:0007669"/>
    <property type="project" value="UniProtKB-KW"/>
</dbReference>
<dbReference type="CDD" id="cd00519">
    <property type="entry name" value="Lipase_3"/>
    <property type="match status" value="1"/>
</dbReference>
<sequence>MYFSKPTTTLYNSLLTILSITPILAAPASTPTQLDATTLQQIDTFARYSSAAYCRNVIDSTVNSTVCSNQPLSSCGLLADATTVAEFNGDRTISGYIAVSKSQKLIVVSFRGTGPDSFRDVMNDIKFCLKDPRSLLTGLKNTVKAICGVLPNTPAEENDKVLPLCDNCTVHTGFWAAFRGIKDETMRVVNQQRQQNPGFAVVTTGHSLGGAVATITGAYIRKSGINTDIYTYGSPRVGDAAFADFVSTQPNGKTFRITNGADPVTVIPGIVAGYAHTTPEFWFPNGVEQPDNMQICEGVLNVSCSAQFLVNPLKLGDHSSSKYTKGFDACRERKGRAIDPEKPDIITAEDIDQWKRQGLVDNSTTPITEG</sequence>
<dbReference type="OrthoDB" id="426718at2759"/>
<dbReference type="PANTHER" id="PTHR46640:SF1">
    <property type="entry name" value="FUNGAL LIPASE-LIKE DOMAIN-CONTAINING PROTEIN-RELATED"/>
    <property type="match status" value="1"/>
</dbReference>
<keyword evidence="1 3" id="KW-0732">Signal</keyword>
<dbReference type="InterPro" id="IPR051299">
    <property type="entry name" value="AB_hydrolase_lip/est"/>
</dbReference>
<evidence type="ECO:0000256" key="3">
    <source>
        <dbReference type="SAM" id="SignalP"/>
    </source>
</evidence>
<keyword evidence="2" id="KW-0378">Hydrolase</keyword>
<dbReference type="SUPFAM" id="SSF53474">
    <property type="entry name" value="alpha/beta-Hydrolases"/>
    <property type="match status" value="1"/>
</dbReference>
<feature type="signal peptide" evidence="3">
    <location>
        <begin position="1"/>
        <end position="25"/>
    </location>
</feature>
<dbReference type="PANTHER" id="PTHR46640">
    <property type="entry name" value="TRIACYLGLYCEROL LIPASE, PUTATIVE (AFU_ORTHOLOGUE AFUA_6G06510)-RELATED"/>
    <property type="match status" value="1"/>
</dbReference>
<dbReference type="GeneID" id="28852736"/>
<organism evidence="5 6">
    <name type="scientific">Pochonia chlamydosporia 170</name>
    <dbReference type="NCBI Taxonomy" id="1380566"/>
    <lineage>
        <taxon>Eukaryota</taxon>
        <taxon>Fungi</taxon>
        <taxon>Dikarya</taxon>
        <taxon>Ascomycota</taxon>
        <taxon>Pezizomycotina</taxon>
        <taxon>Sordariomycetes</taxon>
        <taxon>Hypocreomycetidae</taxon>
        <taxon>Hypocreales</taxon>
        <taxon>Clavicipitaceae</taxon>
        <taxon>Pochonia</taxon>
    </lineage>
</organism>
<dbReference type="InterPro" id="IPR029058">
    <property type="entry name" value="AB_hydrolase_fold"/>
</dbReference>
<evidence type="ECO:0000259" key="4">
    <source>
        <dbReference type="Pfam" id="PF01764"/>
    </source>
</evidence>
<protein>
    <submittedName>
        <fullName evidence="5">Lipase</fullName>
    </submittedName>
</protein>
<evidence type="ECO:0000313" key="5">
    <source>
        <dbReference type="EMBL" id="OAQ58643.1"/>
    </source>
</evidence>